<accession>A0A9P3L1K9</accession>
<protein>
    <submittedName>
        <fullName evidence="2">Uncharacterized protein</fullName>
    </submittedName>
</protein>
<evidence type="ECO:0000313" key="3">
    <source>
        <dbReference type="Proteomes" id="UP000825890"/>
    </source>
</evidence>
<dbReference type="Proteomes" id="UP000825890">
    <property type="component" value="Unassembled WGS sequence"/>
</dbReference>
<dbReference type="OrthoDB" id="3644068at2759"/>
<organism evidence="2 3">
    <name type="scientific">Cercospora kikuchii</name>
    <dbReference type="NCBI Taxonomy" id="84275"/>
    <lineage>
        <taxon>Eukaryota</taxon>
        <taxon>Fungi</taxon>
        <taxon>Dikarya</taxon>
        <taxon>Ascomycota</taxon>
        <taxon>Pezizomycotina</taxon>
        <taxon>Dothideomycetes</taxon>
        <taxon>Dothideomycetidae</taxon>
        <taxon>Mycosphaerellales</taxon>
        <taxon>Mycosphaerellaceae</taxon>
        <taxon>Cercospora</taxon>
    </lineage>
</organism>
<sequence length="204" mass="23659">MFTPSMATLLSLLHLLLLPPSTQAWKPYPPIHKLTDINVQPFWDTSCTGAPHLHSPPSARNTTGHNEIYMKETFRDAGHCYILDEPTWFGSFTFRFGKLRSEISNYPYPPEQDFQQRVGYDESIGGCIIEVYKGYNCGSRQPHLIHPWTMEKPIYVILNATSDEAGFVNQCHKVTELTKHKGRSFFFDCRKVWLDDFWQYKIPP</sequence>
<gene>
    <name evidence="2" type="ORF">CKM354_001230200</name>
</gene>
<feature type="signal peptide" evidence="1">
    <location>
        <begin position="1"/>
        <end position="24"/>
    </location>
</feature>
<dbReference type="GeneID" id="68297877"/>
<evidence type="ECO:0000256" key="1">
    <source>
        <dbReference type="SAM" id="SignalP"/>
    </source>
</evidence>
<feature type="chain" id="PRO_5040427026" evidence="1">
    <location>
        <begin position="25"/>
        <end position="204"/>
    </location>
</feature>
<keyword evidence="3" id="KW-1185">Reference proteome</keyword>
<name>A0A9P3L1K9_9PEZI</name>
<dbReference type="RefSeq" id="XP_044663757.1">
    <property type="nucleotide sequence ID" value="XM_044807822.1"/>
</dbReference>
<comment type="caution">
    <text evidence="2">The sequence shown here is derived from an EMBL/GenBank/DDBJ whole genome shotgun (WGS) entry which is preliminary data.</text>
</comment>
<dbReference type="EMBL" id="BOLY01000009">
    <property type="protein sequence ID" value="GIZ49270.1"/>
    <property type="molecule type" value="Genomic_DNA"/>
</dbReference>
<keyword evidence="1" id="KW-0732">Signal</keyword>
<proteinExistence type="predicted"/>
<evidence type="ECO:0000313" key="2">
    <source>
        <dbReference type="EMBL" id="GIZ49270.1"/>
    </source>
</evidence>
<dbReference type="AlphaFoldDB" id="A0A9P3L1K9"/>
<reference evidence="2 3" key="1">
    <citation type="submission" date="2021-01" db="EMBL/GenBank/DDBJ databases">
        <title>Cercospora kikuchii MAFF 305040 whole genome shotgun sequence.</title>
        <authorList>
            <person name="Kashiwa T."/>
            <person name="Suzuki T."/>
        </authorList>
    </citation>
    <scope>NUCLEOTIDE SEQUENCE [LARGE SCALE GENOMIC DNA]</scope>
    <source>
        <strain evidence="2 3">MAFF 305040</strain>
    </source>
</reference>